<dbReference type="PANTHER" id="PTHR39085">
    <property type="entry name" value="SLL0924 PROTEIN"/>
    <property type="match status" value="1"/>
</dbReference>
<keyword evidence="3" id="KW-1185">Reference proteome</keyword>
<evidence type="ECO:0000313" key="3">
    <source>
        <dbReference type="Proteomes" id="UP000220922"/>
    </source>
</evidence>
<dbReference type="OrthoDB" id="69351at2"/>
<evidence type="ECO:0000313" key="2">
    <source>
        <dbReference type="EMBL" id="PDV96609.1"/>
    </source>
</evidence>
<keyword evidence="1" id="KW-0812">Transmembrane</keyword>
<feature type="transmembrane region" description="Helical" evidence="1">
    <location>
        <begin position="147"/>
        <end position="165"/>
    </location>
</feature>
<proteinExistence type="predicted"/>
<feature type="transmembrane region" description="Helical" evidence="1">
    <location>
        <begin position="38"/>
        <end position="56"/>
    </location>
</feature>
<reference evidence="2 3" key="1">
    <citation type="submission" date="2016-05" db="EMBL/GenBank/DDBJ databases">
        <authorList>
            <person name="Lavstsen T."/>
            <person name="Jespersen J.S."/>
        </authorList>
    </citation>
    <scope>NUCLEOTIDE SEQUENCE [LARGE SCALE GENOMIC DNA]</scope>
    <source>
        <strain evidence="2 3">B7-9</strain>
    </source>
</reference>
<accession>A0A2H3KFZ8</accession>
<dbReference type="Proteomes" id="UP000220922">
    <property type="component" value="Unassembled WGS sequence"/>
</dbReference>
<dbReference type="Pfam" id="PF09988">
    <property type="entry name" value="DUF2227"/>
    <property type="match status" value="1"/>
</dbReference>
<dbReference type="AlphaFoldDB" id="A0A2H3KFZ8"/>
<comment type="caution">
    <text evidence="2">The sequence shown here is derived from an EMBL/GenBank/DDBJ whole genome shotgun (WGS) entry which is preliminary data.</text>
</comment>
<dbReference type="EMBL" id="LYXE01000188">
    <property type="protein sequence ID" value="PDV96609.1"/>
    <property type="molecule type" value="Genomic_DNA"/>
</dbReference>
<feature type="transmembrane region" description="Helical" evidence="1">
    <location>
        <begin position="102"/>
        <end position="126"/>
    </location>
</feature>
<feature type="transmembrane region" description="Helical" evidence="1">
    <location>
        <begin position="6"/>
        <end position="26"/>
    </location>
</feature>
<organism evidence="2 3">
    <name type="scientific">Candidatus Chloroploca asiatica</name>
    <dbReference type="NCBI Taxonomy" id="1506545"/>
    <lineage>
        <taxon>Bacteria</taxon>
        <taxon>Bacillati</taxon>
        <taxon>Chloroflexota</taxon>
        <taxon>Chloroflexia</taxon>
        <taxon>Chloroflexales</taxon>
        <taxon>Chloroflexineae</taxon>
        <taxon>Oscillochloridaceae</taxon>
        <taxon>Candidatus Chloroploca</taxon>
    </lineage>
</organism>
<dbReference type="RefSeq" id="WP_097655331.1">
    <property type="nucleotide sequence ID" value="NZ_LYXE01000188.1"/>
</dbReference>
<keyword evidence="1" id="KW-1133">Transmembrane helix</keyword>
<dbReference type="InterPro" id="IPR019250">
    <property type="entry name" value="DUF2227_metal-bd"/>
</dbReference>
<gene>
    <name evidence="2" type="ORF">A9Q02_06545</name>
</gene>
<evidence type="ECO:0000256" key="1">
    <source>
        <dbReference type="SAM" id="Phobius"/>
    </source>
</evidence>
<dbReference type="PANTHER" id="PTHR39085:SF1">
    <property type="entry name" value="SLL0924 PROTEIN"/>
    <property type="match status" value="1"/>
</dbReference>
<protein>
    <submittedName>
        <fullName evidence="2">Metal-binding protein</fullName>
    </submittedName>
</protein>
<name>A0A2H3KFZ8_9CHLR</name>
<keyword evidence="1" id="KW-0472">Membrane</keyword>
<sequence>MPDARTHDLITVASGAVMAPVSYGYLSETMQRGHADAVMLTLWLVGSHLVSGILFSPDLDLDSKIDNRWGVFYWIWRPYMRIIPHRHFFSHSLIFSPLLRLAYFYLVVTLLLFFWVWVMAQLGLVVPDYHMQLYQYMRAWLSANPEVSVAVLFGFCTGSAAHTIADWSVTNGQRFLRIFGIRITRSYRGHDGSIHQRRVRW</sequence>